<accession>A0A4Y3WQH0</accession>
<name>A0A4Y3WQH0_9PSEU</name>
<organism evidence="3 4">
    <name type="scientific">Pseudonocardia hydrocarbonoxydans</name>
    <dbReference type="NCBI Taxonomy" id="76726"/>
    <lineage>
        <taxon>Bacteria</taxon>
        <taxon>Bacillati</taxon>
        <taxon>Actinomycetota</taxon>
        <taxon>Actinomycetes</taxon>
        <taxon>Pseudonocardiales</taxon>
        <taxon>Pseudonocardiaceae</taxon>
        <taxon>Pseudonocardia</taxon>
    </lineage>
</organism>
<dbReference type="InterPro" id="IPR045635">
    <property type="entry name" value="DUF6412"/>
</dbReference>
<feature type="transmembrane region" description="Helical" evidence="2">
    <location>
        <begin position="95"/>
        <end position="117"/>
    </location>
</feature>
<dbReference type="EMBL" id="BJNG01000015">
    <property type="protein sequence ID" value="GEC19616.1"/>
    <property type="molecule type" value="Genomic_DNA"/>
</dbReference>
<keyword evidence="2" id="KW-1133">Transmembrane helix</keyword>
<feature type="region of interest" description="Disordered" evidence="1">
    <location>
        <begin position="124"/>
        <end position="153"/>
    </location>
</feature>
<proteinExistence type="predicted"/>
<evidence type="ECO:0000256" key="1">
    <source>
        <dbReference type="SAM" id="MobiDB-lite"/>
    </source>
</evidence>
<dbReference type="AlphaFoldDB" id="A0A4Y3WQH0"/>
<gene>
    <name evidence="3" type="ORF">PHY01_18990</name>
</gene>
<evidence type="ECO:0000313" key="3">
    <source>
        <dbReference type="EMBL" id="GEC19616.1"/>
    </source>
</evidence>
<protein>
    <submittedName>
        <fullName evidence="3">Uncharacterized protein</fullName>
    </submittedName>
</protein>
<sequence length="153" mass="15917">MLPHRATSWSISGRLRARPLPERRGASSRVGPAVKVLRRWAGTVADMQQVRARVGGVVLLVTALLATVLVDSGLLDAGPAEPGSLLLGAVGALLLVWGVGHPAVVATAAVGTPAVAARERRRAIARRAVPRQRDPDAAGRTRSRAPSETPPAV</sequence>
<feature type="transmembrane region" description="Helical" evidence="2">
    <location>
        <begin position="57"/>
        <end position="75"/>
    </location>
</feature>
<evidence type="ECO:0000313" key="4">
    <source>
        <dbReference type="Proteomes" id="UP000320338"/>
    </source>
</evidence>
<keyword evidence="2" id="KW-0472">Membrane</keyword>
<dbReference type="Pfam" id="PF19950">
    <property type="entry name" value="DUF6412"/>
    <property type="match status" value="1"/>
</dbReference>
<dbReference type="Proteomes" id="UP000320338">
    <property type="component" value="Unassembled WGS sequence"/>
</dbReference>
<keyword evidence="4" id="KW-1185">Reference proteome</keyword>
<comment type="caution">
    <text evidence="3">The sequence shown here is derived from an EMBL/GenBank/DDBJ whole genome shotgun (WGS) entry which is preliminary data.</text>
</comment>
<keyword evidence="2" id="KW-0812">Transmembrane</keyword>
<reference evidence="3 4" key="1">
    <citation type="submission" date="2019-06" db="EMBL/GenBank/DDBJ databases">
        <title>Whole genome shotgun sequence of Pseudonocardia hydrocarbonoxydans NBRC 14498.</title>
        <authorList>
            <person name="Hosoyama A."/>
            <person name="Uohara A."/>
            <person name="Ohji S."/>
            <person name="Ichikawa N."/>
        </authorList>
    </citation>
    <scope>NUCLEOTIDE SEQUENCE [LARGE SCALE GENOMIC DNA]</scope>
    <source>
        <strain evidence="3 4">NBRC 14498</strain>
    </source>
</reference>
<evidence type="ECO:0000256" key="2">
    <source>
        <dbReference type="SAM" id="Phobius"/>
    </source>
</evidence>